<evidence type="ECO:0000256" key="6">
    <source>
        <dbReference type="RuleBase" id="RU363067"/>
    </source>
</evidence>
<dbReference type="SUPFAM" id="SSF109604">
    <property type="entry name" value="HD-domain/PDEase-like"/>
    <property type="match status" value="1"/>
</dbReference>
<sequence length="669" mass="73657">MALRLFLLVTSAVATPEPVGPVCSGSIELQGHGSIQTANAHWNVPGELAGSLEVSDGAIHVFMKGRTYFSDTCLPTQFNNSHYSKIFLLGKSLRWTTDISQTDCGCNAAFYLGSLHQNSDISKCEDHYCDANDVCGVRCTEIDLQEANKYAFHSVLHLPDDNSGMGLGYGGGGLDWSWHRDWTKEEYGPGANCIDTNHPFEVEVGFPVGSDGQLVAITTRLAQLGSPCELTAQVLTDSYTFQGRKSTSELTQALHEGRTPIVSYWSAENMQWMDGEGADGLGPCPEDVPEQCGASVQFYAAWWQASLETLQFLFFSGQLMEIVLDMEKTSRFLEAAEEMYQRPDKVLYHNNVHAADVTQGVHALLVQFGFAAFFDQLSILALLLGAVVHDMGHDGRTNSYHVNVGDDIALTWNDISVLENMHISKTFKLMVSDPSSNILDGLKHDHRTRLRKEMVEVVLGTDMSSHFGNVADFKTLVEKLGNDTQEWHEEKAMSAMRVMVLHAIDISNPAKILPLSDKWSDLLRQEFFLQGDQEKELGLPVSPLCDRDTVRFASSQVGFFTIIVQPTFALLAELQHRVKDTQLAHLRKNTEAWETRKKAECSEHVSPSLRGSPRQIAVPSTGCATRGSYTRHEPGPSARTTSSPPGAPSVSSEPSPLRSLPGVSSSRCP</sequence>
<dbReference type="GO" id="GO:0004114">
    <property type="term" value="F:3',5'-cyclic-nucleotide phosphodiesterase activity"/>
    <property type="evidence" value="ECO:0007669"/>
    <property type="project" value="InterPro"/>
</dbReference>
<dbReference type="Gene3D" id="2.70.100.10">
    <property type="entry name" value="Glycoside hydrolase, family 7, domain"/>
    <property type="match status" value="1"/>
</dbReference>
<comment type="similarity">
    <text evidence="6">Belongs to the cyclic nucleotide phosphodiesterase family.</text>
</comment>
<keyword evidence="1 5" id="KW-0479">Metal-binding</keyword>
<keyword evidence="10" id="KW-1185">Reference proteome</keyword>
<dbReference type="SMART" id="SM00471">
    <property type="entry name" value="HDc"/>
    <property type="match status" value="1"/>
</dbReference>
<dbReference type="CDD" id="cd00077">
    <property type="entry name" value="HDc"/>
    <property type="match status" value="1"/>
</dbReference>
<dbReference type="OrthoDB" id="412382at2759"/>
<feature type="domain" description="PDEase" evidence="8">
    <location>
        <begin position="268"/>
        <end position="600"/>
    </location>
</feature>
<feature type="binding site" evidence="5">
    <location>
        <position position="353"/>
    </location>
    <ligand>
        <name>Zn(2+)</name>
        <dbReference type="ChEBI" id="CHEBI:29105"/>
        <label>1</label>
    </ligand>
</feature>
<dbReference type="Gene3D" id="1.10.1300.10">
    <property type="entry name" value="3'5'-cyclic nucleotide phosphodiesterase, catalytic domain"/>
    <property type="match status" value="1"/>
</dbReference>
<dbReference type="GO" id="GO:0005975">
    <property type="term" value="P:carbohydrate metabolic process"/>
    <property type="evidence" value="ECO:0007669"/>
    <property type="project" value="InterPro"/>
</dbReference>
<feature type="active site" description="Proton donor" evidence="3">
    <location>
        <position position="349"/>
    </location>
</feature>
<organism evidence="9 10">
    <name type="scientific">Symbiodinium necroappetens</name>
    <dbReference type="NCBI Taxonomy" id="1628268"/>
    <lineage>
        <taxon>Eukaryota</taxon>
        <taxon>Sar</taxon>
        <taxon>Alveolata</taxon>
        <taxon>Dinophyceae</taxon>
        <taxon>Suessiales</taxon>
        <taxon>Symbiodiniaceae</taxon>
        <taxon>Symbiodinium</taxon>
    </lineage>
</organism>
<evidence type="ECO:0000256" key="5">
    <source>
        <dbReference type="PIRSR" id="PIRSR623088-3"/>
    </source>
</evidence>
<keyword evidence="2 6" id="KW-0378">Hydrolase</keyword>
<feature type="binding site" evidence="5">
    <location>
        <position position="390"/>
    </location>
    <ligand>
        <name>Zn(2+)</name>
        <dbReference type="ChEBI" id="CHEBI:29105"/>
        <label>2</label>
    </ligand>
</feature>
<evidence type="ECO:0000313" key="10">
    <source>
        <dbReference type="Proteomes" id="UP000601435"/>
    </source>
</evidence>
<dbReference type="GO" id="GO:0004553">
    <property type="term" value="F:hydrolase activity, hydrolyzing O-glycosyl compounds"/>
    <property type="evidence" value="ECO:0007669"/>
    <property type="project" value="InterPro"/>
</dbReference>
<evidence type="ECO:0000256" key="2">
    <source>
        <dbReference type="ARBA" id="ARBA00022801"/>
    </source>
</evidence>
<feature type="binding site" evidence="4">
    <location>
        <position position="390"/>
    </location>
    <ligand>
        <name>AMP</name>
        <dbReference type="ChEBI" id="CHEBI:456215"/>
    </ligand>
</feature>
<feature type="compositionally biased region" description="Polar residues" evidence="7">
    <location>
        <begin position="638"/>
        <end position="654"/>
    </location>
</feature>
<dbReference type="Proteomes" id="UP000601435">
    <property type="component" value="Unassembled WGS sequence"/>
</dbReference>
<dbReference type="SUPFAM" id="SSF49899">
    <property type="entry name" value="Concanavalin A-like lectins/glucanases"/>
    <property type="match status" value="1"/>
</dbReference>
<comment type="caution">
    <text evidence="9">The sequence shown here is derived from an EMBL/GenBank/DDBJ whole genome shotgun (WGS) entry which is preliminary data.</text>
</comment>
<feature type="region of interest" description="Disordered" evidence="7">
    <location>
        <begin position="604"/>
        <end position="669"/>
    </location>
</feature>
<dbReference type="InterPro" id="IPR023174">
    <property type="entry name" value="PDEase_CS"/>
</dbReference>
<dbReference type="InterPro" id="IPR023088">
    <property type="entry name" value="PDEase"/>
</dbReference>
<dbReference type="InterPro" id="IPR002073">
    <property type="entry name" value="PDEase_catalytic_dom"/>
</dbReference>
<evidence type="ECO:0000256" key="3">
    <source>
        <dbReference type="PIRSR" id="PIRSR623088-1"/>
    </source>
</evidence>
<protein>
    <recommendedName>
        <fullName evidence="6">Phosphodiesterase</fullName>
        <ecNumber evidence="6">3.1.4.-</ecNumber>
    </recommendedName>
</protein>
<dbReference type="Pfam" id="PF00233">
    <property type="entry name" value="PDEase_I"/>
    <property type="match status" value="1"/>
</dbReference>
<feature type="binding site" evidence="5">
    <location>
        <position position="389"/>
    </location>
    <ligand>
        <name>Zn(2+)</name>
        <dbReference type="ChEBI" id="CHEBI:29105"/>
        <label>1</label>
    </ligand>
</feature>
<dbReference type="PRINTS" id="PR00387">
    <property type="entry name" value="PDIESTERASE1"/>
</dbReference>
<gene>
    <name evidence="9" type="primary">Pde1b</name>
    <name evidence="9" type="ORF">SNEC2469_LOCUS28751</name>
</gene>
<dbReference type="AlphaFoldDB" id="A0A813AWQ0"/>
<dbReference type="PANTHER" id="PTHR11347">
    <property type="entry name" value="CYCLIC NUCLEOTIDE PHOSPHODIESTERASE"/>
    <property type="match status" value="1"/>
</dbReference>
<dbReference type="InterPro" id="IPR037019">
    <property type="entry name" value="Glyco_hydro_7_sf"/>
</dbReference>
<dbReference type="InterPro" id="IPR003607">
    <property type="entry name" value="HD/PDEase_dom"/>
</dbReference>
<feature type="binding site" evidence="5">
    <location>
        <position position="390"/>
    </location>
    <ligand>
        <name>Zn(2+)</name>
        <dbReference type="ChEBI" id="CHEBI:29105"/>
        <label>1</label>
    </ligand>
</feature>
<evidence type="ECO:0000256" key="7">
    <source>
        <dbReference type="SAM" id="MobiDB-lite"/>
    </source>
</evidence>
<name>A0A813AWQ0_9DINO</name>
<reference evidence="9" key="1">
    <citation type="submission" date="2021-02" db="EMBL/GenBank/DDBJ databases">
        <authorList>
            <person name="Dougan E. K."/>
            <person name="Rhodes N."/>
            <person name="Thang M."/>
            <person name="Chan C."/>
        </authorList>
    </citation>
    <scope>NUCLEOTIDE SEQUENCE</scope>
</reference>
<dbReference type="EMBL" id="CAJNJA010063164">
    <property type="protein sequence ID" value="CAE7878675.1"/>
    <property type="molecule type" value="Genomic_DNA"/>
</dbReference>
<proteinExistence type="inferred from homology"/>
<dbReference type="InterPro" id="IPR036971">
    <property type="entry name" value="PDEase_catalytic_dom_sf"/>
</dbReference>
<dbReference type="GO" id="GO:0007165">
    <property type="term" value="P:signal transduction"/>
    <property type="evidence" value="ECO:0007669"/>
    <property type="project" value="InterPro"/>
</dbReference>
<feature type="binding site" evidence="4">
    <location>
        <position position="505"/>
    </location>
    <ligand>
        <name>AMP</name>
        <dbReference type="ChEBI" id="CHEBI:456215"/>
    </ligand>
</feature>
<evidence type="ECO:0000313" key="9">
    <source>
        <dbReference type="EMBL" id="CAE7878675.1"/>
    </source>
</evidence>
<accession>A0A813AWQ0</accession>
<comment type="cofactor">
    <cofactor evidence="6">
        <name>a divalent metal cation</name>
        <dbReference type="ChEBI" id="CHEBI:60240"/>
    </cofactor>
    <text evidence="6">Binds 2 divalent metal cations per subunit. Site 1 may preferentially bind zinc ions, while site 2 has a preference for magnesium and/or manganese ions.</text>
</comment>
<feature type="binding site" evidence="4">
    <location>
        <begin position="349"/>
        <end position="353"/>
    </location>
    <ligand>
        <name>AMP</name>
        <dbReference type="ChEBI" id="CHEBI:456215"/>
    </ligand>
</feature>
<feature type="binding site" evidence="4">
    <location>
        <position position="556"/>
    </location>
    <ligand>
        <name>AMP</name>
        <dbReference type="ChEBI" id="CHEBI:456215"/>
    </ligand>
</feature>
<evidence type="ECO:0000256" key="4">
    <source>
        <dbReference type="PIRSR" id="PIRSR623088-2"/>
    </source>
</evidence>
<evidence type="ECO:0000259" key="8">
    <source>
        <dbReference type="PROSITE" id="PS51845"/>
    </source>
</evidence>
<dbReference type="PROSITE" id="PS51845">
    <property type="entry name" value="PDEASE_I_2"/>
    <property type="match status" value="1"/>
</dbReference>
<dbReference type="PROSITE" id="PS00126">
    <property type="entry name" value="PDEASE_I_1"/>
    <property type="match status" value="1"/>
</dbReference>
<dbReference type="GO" id="GO:0046872">
    <property type="term" value="F:metal ion binding"/>
    <property type="evidence" value="ECO:0007669"/>
    <property type="project" value="UniProtKB-KW"/>
</dbReference>
<evidence type="ECO:0000256" key="1">
    <source>
        <dbReference type="ARBA" id="ARBA00022723"/>
    </source>
</evidence>
<feature type="binding site" evidence="5">
    <location>
        <position position="505"/>
    </location>
    <ligand>
        <name>Zn(2+)</name>
        <dbReference type="ChEBI" id="CHEBI:29105"/>
        <label>1</label>
    </ligand>
</feature>
<dbReference type="InterPro" id="IPR013320">
    <property type="entry name" value="ConA-like_dom_sf"/>
</dbReference>
<dbReference type="EC" id="3.1.4.-" evidence="6"/>